<feature type="domain" description="HTH cro/C1-type" evidence="1">
    <location>
        <begin position="62"/>
        <end position="117"/>
    </location>
</feature>
<dbReference type="SUPFAM" id="SSF47413">
    <property type="entry name" value="lambda repressor-like DNA-binding domains"/>
    <property type="match status" value="1"/>
</dbReference>
<name>H2CA07_9LEPT</name>
<dbReference type="PROSITE" id="PS50943">
    <property type="entry name" value="HTH_CROC1"/>
    <property type="match status" value="1"/>
</dbReference>
<reference evidence="2 3" key="1">
    <citation type="submission" date="2011-10" db="EMBL/GenBank/DDBJ databases">
        <title>The Improved High-Quality Draft genome of Leptonema illini DSM 21528.</title>
        <authorList>
            <consortium name="US DOE Joint Genome Institute (JGI-PGF)"/>
            <person name="Lucas S."/>
            <person name="Copeland A."/>
            <person name="Lapidus A."/>
            <person name="Glavina del Rio T."/>
            <person name="Dalin E."/>
            <person name="Tice H."/>
            <person name="Bruce D."/>
            <person name="Goodwin L."/>
            <person name="Pitluck S."/>
            <person name="Peters L."/>
            <person name="Mikhailova N."/>
            <person name="Held B."/>
            <person name="Kyrpides N."/>
            <person name="Mavromatis K."/>
            <person name="Ivanova N."/>
            <person name="Markowitz V."/>
            <person name="Cheng J.-F."/>
            <person name="Hugenholtz P."/>
            <person name="Woyke T."/>
            <person name="Wu D."/>
            <person name="Gronow S."/>
            <person name="Wellnitz S."/>
            <person name="Brambilla E.-M."/>
            <person name="Klenk H.-P."/>
            <person name="Eisen J.A."/>
        </authorList>
    </citation>
    <scope>NUCLEOTIDE SEQUENCE [LARGE SCALE GENOMIC DNA]</scope>
    <source>
        <strain evidence="2 3">DSM 21528</strain>
    </source>
</reference>
<dbReference type="EMBL" id="JH597773">
    <property type="protein sequence ID" value="EHQ05131.1"/>
    <property type="molecule type" value="Genomic_DNA"/>
</dbReference>
<dbReference type="AlphaFoldDB" id="H2CA07"/>
<protein>
    <recommendedName>
        <fullName evidence="1">HTH cro/C1-type domain-containing protein</fullName>
    </recommendedName>
</protein>
<accession>H2CA07</accession>
<keyword evidence="3" id="KW-1185">Reference proteome</keyword>
<dbReference type="Gene3D" id="1.10.260.40">
    <property type="entry name" value="lambda repressor-like DNA-binding domains"/>
    <property type="match status" value="1"/>
</dbReference>
<dbReference type="STRING" id="183.GCA_002009735_00017"/>
<evidence type="ECO:0000259" key="1">
    <source>
        <dbReference type="PROSITE" id="PS50943"/>
    </source>
</evidence>
<evidence type="ECO:0000313" key="2">
    <source>
        <dbReference type="EMBL" id="EHQ05131.1"/>
    </source>
</evidence>
<proteinExistence type="predicted"/>
<dbReference type="InterPro" id="IPR001387">
    <property type="entry name" value="Cro/C1-type_HTH"/>
</dbReference>
<sequence>MPGLISPWNGTMTVLVIGEMTMKIAYKKGRTTKTTYEREMEDPEFRKGLAEEEARLALSELLITLMEEEEVSVRELAKRADVSASIIQDLRSGKRDNPTFSSFARLIHSMGFEIAIKRGRKTYARL</sequence>
<dbReference type="HOGENOM" id="CLU_169602_0_0_12"/>
<dbReference type="Proteomes" id="UP000005737">
    <property type="component" value="Unassembled WGS sequence"/>
</dbReference>
<organism evidence="2 3">
    <name type="scientific">Leptonema illini DSM 21528</name>
    <dbReference type="NCBI Taxonomy" id="929563"/>
    <lineage>
        <taxon>Bacteria</taxon>
        <taxon>Pseudomonadati</taxon>
        <taxon>Spirochaetota</taxon>
        <taxon>Spirochaetia</taxon>
        <taxon>Leptospirales</taxon>
        <taxon>Leptospiraceae</taxon>
        <taxon>Leptonema</taxon>
    </lineage>
</organism>
<dbReference type="GO" id="GO:0003677">
    <property type="term" value="F:DNA binding"/>
    <property type="evidence" value="ECO:0007669"/>
    <property type="project" value="InterPro"/>
</dbReference>
<gene>
    <name evidence="2" type="ORF">Lepil_0425</name>
</gene>
<dbReference type="InterPro" id="IPR010982">
    <property type="entry name" value="Lambda_DNA-bd_dom_sf"/>
</dbReference>
<evidence type="ECO:0000313" key="3">
    <source>
        <dbReference type="Proteomes" id="UP000005737"/>
    </source>
</evidence>